<organism evidence="1 2">
    <name type="scientific">Gordonia jinhuaensis</name>
    <dbReference type="NCBI Taxonomy" id="1517702"/>
    <lineage>
        <taxon>Bacteria</taxon>
        <taxon>Bacillati</taxon>
        <taxon>Actinomycetota</taxon>
        <taxon>Actinomycetes</taxon>
        <taxon>Mycobacteriales</taxon>
        <taxon>Gordoniaceae</taxon>
        <taxon>Gordonia</taxon>
    </lineage>
</organism>
<name>A0A916T2E4_9ACTN</name>
<dbReference type="AlphaFoldDB" id="A0A916T2E4"/>
<keyword evidence="2" id="KW-1185">Reference proteome</keyword>
<evidence type="ECO:0000313" key="2">
    <source>
        <dbReference type="Proteomes" id="UP000621454"/>
    </source>
</evidence>
<accession>A0A916T2E4</accession>
<gene>
    <name evidence="1" type="ORF">GCM10011489_16660</name>
</gene>
<evidence type="ECO:0000313" key="1">
    <source>
        <dbReference type="EMBL" id="GGB29212.1"/>
    </source>
</evidence>
<protein>
    <recommendedName>
        <fullName evidence="3">EspG family protein</fullName>
    </recommendedName>
</protein>
<reference evidence="1" key="1">
    <citation type="journal article" date="2014" name="Int. J. Syst. Evol. Microbiol.">
        <title>Complete genome sequence of Corynebacterium casei LMG S-19264T (=DSM 44701T), isolated from a smear-ripened cheese.</title>
        <authorList>
            <consortium name="US DOE Joint Genome Institute (JGI-PGF)"/>
            <person name="Walter F."/>
            <person name="Albersmeier A."/>
            <person name="Kalinowski J."/>
            <person name="Ruckert C."/>
        </authorList>
    </citation>
    <scope>NUCLEOTIDE SEQUENCE</scope>
    <source>
        <strain evidence="1">CGMCC 1.12827</strain>
    </source>
</reference>
<proteinExistence type="predicted"/>
<evidence type="ECO:0008006" key="3">
    <source>
        <dbReference type="Google" id="ProtNLM"/>
    </source>
</evidence>
<dbReference type="EMBL" id="BMGC01000009">
    <property type="protein sequence ID" value="GGB29212.1"/>
    <property type="molecule type" value="Genomic_DNA"/>
</dbReference>
<reference evidence="1" key="2">
    <citation type="submission" date="2020-09" db="EMBL/GenBank/DDBJ databases">
        <authorList>
            <person name="Sun Q."/>
            <person name="Zhou Y."/>
        </authorList>
    </citation>
    <scope>NUCLEOTIDE SEQUENCE</scope>
    <source>
        <strain evidence="1">CGMCC 1.12827</strain>
    </source>
</reference>
<sequence length="267" mass="29647">MSAWSLSTMQFRVLWQHMMGDDLPLNFTYGTGEITTVDQAEGMELRARDELLASLSADQEAMFAALFRSTYTIEVLGFDVRDLDDPRGRIRIFSGGHPAGFATIAIQRPGPTPEVGGRIQIAQVPWSRWTTQIVRMLPPSPGPGRLPAIEGLDNNGDDQHAGADRPTFLVHEIPDPAHDAARSFYLSPTRHTTGSIVVRAGSLRDAIPAQEISLEYRDEPDDGRYVYTHFGRMSAEPVGPEQLAALILRCLRTVKQRRDDLMEAYTA</sequence>
<comment type="caution">
    <text evidence="1">The sequence shown here is derived from an EMBL/GenBank/DDBJ whole genome shotgun (WGS) entry which is preliminary data.</text>
</comment>
<dbReference type="RefSeq" id="WP_188586141.1">
    <property type="nucleotide sequence ID" value="NZ_BMGC01000009.1"/>
</dbReference>
<dbReference type="Proteomes" id="UP000621454">
    <property type="component" value="Unassembled WGS sequence"/>
</dbReference>